<dbReference type="Pfam" id="PF13671">
    <property type="entry name" value="AAA_33"/>
    <property type="match status" value="1"/>
</dbReference>
<accession>A0AAW8LXA4</accession>
<dbReference type="PANTHER" id="PTHR37807">
    <property type="entry name" value="OS07G0160300 PROTEIN"/>
    <property type="match status" value="1"/>
</dbReference>
<dbReference type="PANTHER" id="PTHR37807:SF3">
    <property type="entry name" value="OS07G0160300 PROTEIN"/>
    <property type="match status" value="1"/>
</dbReference>
<dbReference type="EMBL" id="JAVDSW010000002">
    <property type="protein sequence ID" value="MDR6703494.1"/>
    <property type="molecule type" value="Genomic_DNA"/>
</dbReference>
<dbReference type="Proteomes" id="UP001265315">
    <property type="component" value="Unassembled WGS sequence"/>
</dbReference>
<dbReference type="RefSeq" id="WP_087747468.1">
    <property type="nucleotide sequence ID" value="NZ_JAGIPD010000006.1"/>
</dbReference>
<dbReference type="Gene3D" id="3.40.50.300">
    <property type="entry name" value="P-loop containing nucleotide triphosphate hydrolases"/>
    <property type="match status" value="1"/>
</dbReference>
<sequence length="164" mass="17910">MLIILGGLPGSGKSTIAQALARRIGACYLRADTIEQAITSSAQADGHDVGPAGYIALYRLAADNLRLGQTVIADSVNPIEITRAAFRNVAFETDCKFIEVEVFCSDITTHRHRAGTRSPGIEGRANPTWVQIQERKYEPWSPDLRLDTFLLSVDESVAQVVKLL</sequence>
<keyword evidence="1" id="KW-0808">Transferase</keyword>
<evidence type="ECO:0000313" key="1">
    <source>
        <dbReference type="EMBL" id="MDR6703494.1"/>
    </source>
</evidence>
<protein>
    <submittedName>
        <fullName evidence="1">Kinase</fullName>
    </submittedName>
</protein>
<dbReference type="AlphaFoldDB" id="A0AAW8LXA4"/>
<organism evidence="1 2">
    <name type="scientific">Agrobacterium tumefaciens</name>
    <dbReference type="NCBI Taxonomy" id="358"/>
    <lineage>
        <taxon>Bacteria</taxon>
        <taxon>Pseudomonadati</taxon>
        <taxon>Pseudomonadota</taxon>
        <taxon>Alphaproteobacteria</taxon>
        <taxon>Hyphomicrobiales</taxon>
        <taxon>Rhizobiaceae</taxon>
        <taxon>Rhizobium/Agrobacterium group</taxon>
        <taxon>Agrobacterium</taxon>
        <taxon>Agrobacterium tumefaciens complex</taxon>
    </lineage>
</organism>
<dbReference type="GO" id="GO:0016301">
    <property type="term" value="F:kinase activity"/>
    <property type="evidence" value="ECO:0007669"/>
    <property type="project" value="UniProtKB-KW"/>
</dbReference>
<proteinExistence type="predicted"/>
<dbReference type="SUPFAM" id="SSF52540">
    <property type="entry name" value="P-loop containing nucleoside triphosphate hydrolases"/>
    <property type="match status" value="1"/>
</dbReference>
<keyword evidence="1" id="KW-0418">Kinase</keyword>
<name>A0AAW8LXA4_AGRTU</name>
<evidence type="ECO:0000313" key="2">
    <source>
        <dbReference type="Proteomes" id="UP001265315"/>
    </source>
</evidence>
<dbReference type="InterPro" id="IPR027417">
    <property type="entry name" value="P-loop_NTPase"/>
</dbReference>
<gene>
    <name evidence="1" type="ORF">J2W61_003359</name>
</gene>
<reference evidence="1" key="1">
    <citation type="submission" date="2023-07" db="EMBL/GenBank/DDBJ databases">
        <title>Sorghum-associated microbial communities from plants grown in Nebraska, USA.</title>
        <authorList>
            <person name="Schachtman D."/>
        </authorList>
    </citation>
    <scope>NUCLEOTIDE SEQUENCE</scope>
    <source>
        <strain evidence="1">1457</strain>
    </source>
</reference>
<comment type="caution">
    <text evidence="1">The sequence shown here is derived from an EMBL/GenBank/DDBJ whole genome shotgun (WGS) entry which is preliminary data.</text>
</comment>